<sequence>MTGQHRDATRNVVIVGGGPWGTYALERLAALLPHTEPDSTVHITVFERSGRFGAGDTHSDDQVATSYLNRVASQIAFAADESTAAADHLLPRRLRPTFAEWTRDAYARTGEEHYDLRPTDVPRRYLHGHALRDMFQRYTALLRAVPGVTVDLIAAEATDIEPGSGAGFLVHHTGDSPPVKADHLLLVTGHSQNRPAPGSTEALLAKEASTRYIPNAYPLADLTLDAVPPGSTVGVTGLGLTAIDLLMHLTEGRGGTFNPVGAGGLLGDLSYAPSGREPAVIVPVSPSGMFTWARAENAKAADETGRTHAGLEHTARFLTGEAIATLRRTVGTPRLLRDGEVRQLDFERHIFPLVVLEMAYVYYATLFGAQAGVRLAETAETGYRRFLHGTADPASVAIAELMRPMQREFDRVAEYVLCTAAGRPVPPDCAVYAATDAVEAFHRTVFGEPGENGPGASGTMGASPWGHSTDPRDHRYVWEEFFDPLGPEDTKNGDVWQRGLIDHMRRDHRAAAQGNLRNPTKAACDGVWRDLRSTFSAAVDFGGLTAASHRSFLTRHLRHYTRMSNGTGLEAMKKVLALIEAGIVDVTVGPAPLVEVTPDGAFRLRGTKTGTERTVAYLVEGRGHAFDADHDVRPLYSNLLRRGLVRKWRNPGDTEDEDFVPGAIDVNRDFQVVRADETVDPRITVLGAPVERLCFFQLSAARPYSGSSVLNNIARWAQHVVGGLHDDC</sequence>
<evidence type="ECO:0000313" key="3">
    <source>
        <dbReference type="EMBL" id="AXI81020.1"/>
    </source>
</evidence>
<dbReference type="Pfam" id="PF13454">
    <property type="entry name" value="NAD_binding_9"/>
    <property type="match status" value="1"/>
</dbReference>
<dbReference type="InterPro" id="IPR036188">
    <property type="entry name" value="FAD/NAD-bd_sf"/>
</dbReference>
<reference evidence="4" key="1">
    <citation type="submission" date="2018-07" db="EMBL/GenBank/DDBJ databases">
        <title>Streptacidiphilus bronchialis DSM 106435 chromosome.</title>
        <authorList>
            <person name="Batra D."/>
            <person name="Gulvik C.A."/>
        </authorList>
    </citation>
    <scope>NUCLEOTIDE SEQUENCE [LARGE SCALE GENOMIC DNA]</scope>
    <source>
        <strain evidence="4">DSM 106435</strain>
    </source>
</reference>
<evidence type="ECO:0000259" key="2">
    <source>
        <dbReference type="Pfam" id="PF13454"/>
    </source>
</evidence>
<dbReference type="EMBL" id="CP031264">
    <property type="protein sequence ID" value="AXI81020.1"/>
    <property type="molecule type" value="Genomic_DNA"/>
</dbReference>
<dbReference type="PANTHER" id="PTHR40254">
    <property type="entry name" value="BLR0577 PROTEIN"/>
    <property type="match status" value="1"/>
</dbReference>
<gene>
    <name evidence="3" type="ORF">C7M71_030205</name>
</gene>
<organism evidence="3 4">
    <name type="scientific">Peterkaempfera bronchialis</name>
    <dbReference type="NCBI Taxonomy" id="2126346"/>
    <lineage>
        <taxon>Bacteria</taxon>
        <taxon>Bacillati</taxon>
        <taxon>Actinomycetota</taxon>
        <taxon>Actinomycetes</taxon>
        <taxon>Kitasatosporales</taxon>
        <taxon>Streptomycetaceae</taxon>
        <taxon>Peterkaempfera</taxon>
    </lineage>
</organism>
<feature type="domain" description="FAD-dependent urate hydroxylase HpyO/Asp monooxygenase CreE-like FAD/NAD(P)-binding" evidence="2">
    <location>
        <begin position="13"/>
        <end position="190"/>
    </location>
</feature>
<dbReference type="InterPro" id="IPR038732">
    <property type="entry name" value="HpyO/CreE_NAD-binding"/>
</dbReference>
<protein>
    <recommendedName>
        <fullName evidence="2">FAD-dependent urate hydroxylase HpyO/Asp monooxygenase CreE-like FAD/NAD(P)-binding domain-containing protein</fullName>
    </recommendedName>
</protein>
<dbReference type="Proteomes" id="UP000249340">
    <property type="component" value="Chromosome"/>
</dbReference>
<dbReference type="PANTHER" id="PTHR40254:SF1">
    <property type="entry name" value="BLR0577 PROTEIN"/>
    <property type="match status" value="1"/>
</dbReference>
<dbReference type="OrthoDB" id="3653265at2"/>
<evidence type="ECO:0000256" key="1">
    <source>
        <dbReference type="SAM" id="MobiDB-lite"/>
    </source>
</evidence>
<name>A0A345T4W5_9ACTN</name>
<accession>A0A345T4W5</accession>
<evidence type="ECO:0000313" key="4">
    <source>
        <dbReference type="Proteomes" id="UP000249340"/>
    </source>
</evidence>
<dbReference type="SUPFAM" id="SSF51905">
    <property type="entry name" value="FAD/NAD(P)-binding domain"/>
    <property type="match status" value="1"/>
</dbReference>
<dbReference type="KEGG" id="stri:C7M71_030205"/>
<dbReference type="RefSeq" id="WP_111488892.1">
    <property type="nucleotide sequence ID" value="NZ_CP031264.1"/>
</dbReference>
<proteinExistence type="predicted"/>
<keyword evidence="4" id="KW-1185">Reference proteome</keyword>
<dbReference type="InterPro" id="IPR052189">
    <property type="entry name" value="L-asp_N-monooxygenase_NS-form"/>
</dbReference>
<feature type="region of interest" description="Disordered" evidence="1">
    <location>
        <begin position="449"/>
        <end position="468"/>
    </location>
</feature>
<dbReference type="AlphaFoldDB" id="A0A345T4W5"/>